<sequence length="549" mass="60748">MSMTPDQSKRFTLIHDLVTRQLEGIASVDDQKKLQDAITSDSEMRREYIRYMQETTHIASRLVPPHPDDEFSKSGVLGSAVHTDMTHGDSENTDDAPPHTFDRQSRSNIAREHRNEHRQLTAASRAHDAQTPGGESPGRYTVTFPSVASSFAIATSLLLAVTLAFWNNDRNGDQEHVAMNTPGDADIPAMTGAAHGTEVATLVECTNVVWDSQSNAVDELSRVGVGQNISFNQGRIKLVFDSGVETLVLAPCLLNIQDRNRVYCTYGRITAKASSGGKGFAIETPVARVTDLGTEFGIAIHESGETEVAVFEGEVDIELGSPNTRNEQGPAAKREHLVQGQATLVDHQGRSSRVFSIDNQRMPGVRDLAPLHYNRPVISAVRDNISERQPDSRMFYRIVHAGLREDSRAFVDRTHQWNGIDEEGIPRELIGADYVLPFNDDKFVGDLGVHVTIARPASVYIFFSNNTKIPAWLSNTFVDTGMDIGLDEGANRYKPKKKIAVGPSNSIDNTFSIWKRDVREPQDLRLGSFERPQDFKRGYNMYGIAAVAK</sequence>
<reference evidence="3 4" key="1">
    <citation type="submission" date="2020-08" db="EMBL/GenBank/DDBJ databases">
        <title>Genomic Encyclopedia of Type Strains, Phase III (KMG-III): the genomes of soil and plant-associated and newly described type strains.</title>
        <authorList>
            <person name="Whitman W."/>
        </authorList>
    </citation>
    <scope>NUCLEOTIDE SEQUENCE [LARGE SCALE GENOMIC DNA]</scope>
    <source>
        <strain evidence="3 4">CECT 8075</strain>
    </source>
</reference>
<dbReference type="Pfam" id="PF04773">
    <property type="entry name" value="FecR"/>
    <property type="match status" value="1"/>
</dbReference>
<dbReference type="AlphaFoldDB" id="A0A7W5DUW8"/>
<dbReference type="RefSeq" id="WP_246419036.1">
    <property type="nucleotide sequence ID" value="NZ_JACHXU010000002.1"/>
</dbReference>
<feature type="compositionally biased region" description="Basic and acidic residues" evidence="1">
    <location>
        <begin position="84"/>
        <end position="119"/>
    </location>
</feature>
<evidence type="ECO:0000256" key="1">
    <source>
        <dbReference type="SAM" id="MobiDB-lite"/>
    </source>
</evidence>
<gene>
    <name evidence="3" type="ORF">FHS27_000582</name>
</gene>
<accession>A0A7W5DUW8</accession>
<organism evidence="3 4">
    <name type="scientific">Aporhodopirellula rubra</name>
    <dbReference type="NCBI Taxonomy" id="980271"/>
    <lineage>
        <taxon>Bacteria</taxon>
        <taxon>Pseudomonadati</taxon>
        <taxon>Planctomycetota</taxon>
        <taxon>Planctomycetia</taxon>
        <taxon>Pirellulales</taxon>
        <taxon>Pirellulaceae</taxon>
        <taxon>Aporhodopirellula</taxon>
    </lineage>
</organism>
<dbReference type="Proteomes" id="UP000536179">
    <property type="component" value="Unassembled WGS sequence"/>
</dbReference>
<evidence type="ECO:0000313" key="4">
    <source>
        <dbReference type="Proteomes" id="UP000536179"/>
    </source>
</evidence>
<dbReference type="InterPro" id="IPR012373">
    <property type="entry name" value="Ferrdict_sens_TM"/>
</dbReference>
<protein>
    <recommendedName>
        <fullName evidence="2">FecR protein domain-containing protein</fullName>
    </recommendedName>
</protein>
<feature type="region of interest" description="Disordered" evidence="1">
    <location>
        <begin position="81"/>
        <end position="138"/>
    </location>
</feature>
<dbReference type="GO" id="GO:0016989">
    <property type="term" value="F:sigma factor antagonist activity"/>
    <property type="evidence" value="ECO:0007669"/>
    <property type="project" value="TreeGrafter"/>
</dbReference>
<dbReference type="Gene3D" id="2.60.120.1440">
    <property type="match status" value="1"/>
</dbReference>
<dbReference type="PANTHER" id="PTHR30273">
    <property type="entry name" value="PERIPLASMIC SIGNAL SENSOR AND SIGMA FACTOR ACTIVATOR FECR-RELATED"/>
    <property type="match status" value="1"/>
</dbReference>
<proteinExistence type="predicted"/>
<evidence type="ECO:0000313" key="3">
    <source>
        <dbReference type="EMBL" id="MBB3204815.1"/>
    </source>
</evidence>
<evidence type="ECO:0000259" key="2">
    <source>
        <dbReference type="Pfam" id="PF04773"/>
    </source>
</evidence>
<feature type="domain" description="FecR protein" evidence="2">
    <location>
        <begin position="259"/>
        <end position="315"/>
    </location>
</feature>
<name>A0A7W5DUW8_9BACT</name>
<dbReference type="InterPro" id="IPR006860">
    <property type="entry name" value="FecR"/>
</dbReference>
<keyword evidence="4" id="KW-1185">Reference proteome</keyword>
<dbReference type="PANTHER" id="PTHR30273:SF2">
    <property type="entry name" value="PROTEIN FECR"/>
    <property type="match status" value="1"/>
</dbReference>
<dbReference type="EMBL" id="JACHXU010000002">
    <property type="protein sequence ID" value="MBB3204815.1"/>
    <property type="molecule type" value="Genomic_DNA"/>
</dbReference>
<comment type="caution">
    <text evidence="3">The sequence shown here is derived from an EMBL/GenBank/DDBJ whole genome shotgun (WGS) entry which is preliminary data.</text>
</comment>